<reference evidence="2" key="1">
    <citation type="journal article" date="2023" name="Arch. Microbiol.">
        <title>Desulfoferula mesophilus gen. nov. sp. nov., a mesophilic sulfate-reducing bacterium isolated from a brackish lake sediment.</title>
        <authorList>
            <person name="Watanabe T."/>
            <person name="Yabe T."/>
            <person name="Tsuji J.M."/>
            <person name="Fukui M."/>
        </authorList>
    </citation>
    <scope>NUCLEOTIDE SEQUENCE [LARGE SCALE GENOMIC DNA]</scope>
    <source>
        <strain evidence="2">12FAK</strain>
    </source>
</reference>
<name>A0AAU9EGP1_9BACT</name>
<dbReference type="AlphaFoldDB" id="A0AAU9EGP1"/>
<dbReference type="EMBL" id="AP028679">
    <property type="protein sequence ID" value="BEQ16321.1"/>
    <property type="molecule type" value="Genomic_DNA"/>
</dbReference>
<gene>
    <name evidence="1" type="ORF">FAK_33870</name>
</gene>
<evidence type="ECO:0000313" key="2">
    <source>
        <dbReference type="Proteomes" id="UP001366166"/>
    </source>
</evidence>
<keyword evidence="2" id="KW-1185">Reference proteome</keyword>
<organism evidence="1 2">
    <name type="scientific">Desulfoferula mesophila</name>
    <dbReference type="NCBI Taxonomy" id="3058419"/>
    <lineage>
        <taxon>Bacteria</taxon>
        <taxon>Pseudomonadati</taxon>
        <taxon>Thermodesulfobacteriota</taxon>
        <taxon>Desulfarculia</taxon>
        <taxon>Desulfarculales</taxon>
        <taxon>Desulfarculaceae</taxon>
        <taxon>Desulfoferula</taxon>
    </lineage>
</organism>
<evidence type="ECO:0000313" key="1">
    <source>
        <dbReference type="EMBL" id="BEQ16321.1"/>
    </source>
</evidence>
<dbReference type="RefSeq" id="WP_338601981.1">
    <property type="nucleotide sequence ID" value="NZ_AP028679.1"/>
</dbReference>
<dbReference type="Proteomes" id="UP001366166">
    <property type="component" value="Chromosome"/>
</dbReference>
<accession>A0AAU9EGP1</accession>
<protein>
    <submittedName>
        <fullName evidence="1">Uncharacterized protein</fullName>
    </submittedName>
</protein>
<sequence length="153" mass="15881">MDEVKNLEFLRAVAAAGDKANMWSAGETVGLDRGATESLSLELMDQGYLEMASLSGAIRLTAKGGEELQGAAEAEKAPDLEALLNRIAGWSLDLGPTAARDLKADLATLRAALGRSRPLNPVIKSCLAAIDGALEKAGNSAGDLRSQLAALHP</sequence>
<dbReference type="KEGG" id="dmp:FAK_33870"/>
<proteinExistence type="predicted"/>